<comment type="caution">
    <text evidence="2">The sequence shown here is derived from an EMBL/GenBank/DDBJ whole genome shotgun (WGS) entry which is preliminary data.</text>
</comment>
<dbReference type="Proteomes" id="UP000030170">
    <property type="component" value="Unassembled WGS sequence"/>
</dbReference>
<evidence type="ECO:0000313" key="2">
    <source>
        <dbReference type="EMBL" id="KGF72332.1"/>
    </source>
</evidence>
<dbReference type="InterPro" id="IPR039633">
    <property type="entry name" value="PAP"/>
</dbReference>
<gene>
    <name evidence="2" type="ORF">DO97_09535</name>
</gene>
<dbReference type="OrthoDB" id="573488at2"/>
<dbReference type="AlphaFoldDB" id="A0A098TKF4"/>
<dbReference type="STRING" id="1497020.DO97_09535"/>
<dbReference type="RefSeq" id="WP_036534133.1">
    <property type="nucleotide sequence ID" value="NZ_JJML01000029.1"/>
</dbReference>
<keyword evidence="3" id="KW-1185">Reference proteome</keyword>
<dbReference type="InterPro" id="IPR006843">
    <property type="entry name" value="PAP/fibrillin_dom"/>
</dbReference>
<sequence>MMTKTTLLQAIAGKNRGLLATETEKQAILAAIAQLEGYNPTPQPTKAAALLDGDWQLIYTTSRDILGINRFPLVQLGPVYQCIRVEESKLYNIAELQGLPYLEAIVSVVARFQAVSDCRISVQFERSLLGFQRLIDYRSPAHLIEQLKTGQRLWALDISLEKQERLGWVDITYLDQELRIGRGNEGSVFVLVKTS</sequence>
<dbReference type="Pfam" id="PF04755">
    <property type="entry name" value="PAP_fibrillin"/>
    <property type="match status" value="1"/>
</dbReference>
<accession>A0A098TKF4</accession>
<organism evidence="2 3">
    <name type="scientific">Neosynechococcus sphagnicola sy1</name>
    <dbReference type="NCBI Taxonomy" id="1497020"/>
    <lineage>
        <taxon>Bacteria</taxon>
        <taxon>Bacillati</taxon>
        <taxon>Cyanobacteriota</taxon>
        <taxon>Cyanophyceae</taxon>
        <taxon>Neosynechococcales</taxon>
        <taxon>Neosynechococcaceae</taxon>
        <taxon>Neosynechococcus</taxon>
    </lineage>
</organism>
<dbReference type="EMBL" id="JJML01000029">
    <property type="protein sequence ID" value="KGF72332.1"/>
    <property type="molecule type" value="Genomic_DNA"/>
</dbReference>
<protein>
    <submittedName>
        <fullName evidence="2">Fibrillin</fullName>
    </submittedName>
</protein>
<name>A0A098TKF4_9CYAN</name>
<dbReference type="PANTHER" id="PTHR31906">
    <property type="entry name" value="PLASTID-LIPID-ASSOCIATED PROTEIN 4, CHLOROPLASTIC-RELATED"/>
    <property type="match status" value="1"/>
</dbReference>
<evidence type="ECO:0000313" key="3">
    <source>
        <dbReference type="Proteomes" id="UP000030170"/>
    </source>
</evidence>
<feature type="domain" description="Plastid lipid-associated protein/fibrillin conserved" evidence="1">
    <location>
        <begin position="3"/>
        <end position="191"/>
    </location>
</feature>
<proteinExistence type="predicted"/>
<evidence type="ECO:0000259" key="1">
    <source>
        <dbReference type="Pfam" id="PF04755"/>
    </source>
</evidence>
<reference evidence="2 3" key="1">
    <citation type="journal article" date="2014" name="Mol. Ecol.">
        <title>Evolution of Synechococcus.</title>
        <authorList>
            <person name="Dvorak P."/>
            <person name="Casamatta D."/>
            <person name="Hasler P."/>
            <person name="Poulickova A."/>
            <person name="Ondrej V."/>
            <person name="Sanges R."/>
        </authorList>
    </citation>
    <scope>NUCLEOTIDE SEQUENCE [LARGE SCALE GENOMIC DNA]</scope>
    <source>
        <strain evidence="2 3">CAUP A 1101</strain>
    </source>
</reference>